<dbReference type="AlphaFoldDB" id="B4S554"/>
<evidence type="ECO:0000313" key="1">
    <source>
        <dbReference type="EMBL" id="ACF47000.1"/>
    </source>
</evidence>
<dbReference type="EMBL" id="CP001108">
    <property type="protein sequence ID" value="ACF47000.1"/>
    <property type="molecule type" value="Genomic_DNA"/>
</dbReference>
<name>B4S554_PROA2</name>
<reference evidence="1" key="1">
    <citation type="submission" date="2008-06" db="EMBL/GenBank/DDBJ databases">
        <title>Complete sequence of chromosome of Prosthecochloris aestuarii DSM 271.</title>
        <authorList>
            <consortium name="US DOE Joint Genome Institute"/>
            <person name="Lucas S."/>
            <person name="Copeland A."/>
            <person name="Lapidus A."/>
            <person name="Glavina del Rio T."/>
            <person name="Dalin E."/>
            <person name="Tice H."/>
            <person name="Bruce D."/>
            <person name="Goodwin L."/>
            <person name="Pitluck S."/>
            <person name="Schmutz J."/>
            <person name="Larimer F."/>
            <person name="Land M."/>
            <person name="Hauser L."/>
            <person name="Kyrpides N."/>
            <person name="Anderson I."/>
            <person name="Liu Z."/>
            <person name="Li T."/>
            <person name="Zhao F."/>
            <person name="Overmann J."/>
            <person name="Bryant D.A."/>
            <person name="Richardson P."/>
        </authorList>
    </citation>
    <scope>NUCLEOTIDE SEQUENCE [LARGE SCALE GENOMIC DNA]</scope>
    <source>
        <strain evidence="1">DSM 271</strain>
    </source>
</reference>
<dbReference type="KEGG" id="paa:Paes_1988"/>
<sequence>MSERTIPAELKLSDSHRQAILYIELLGLIHDLGKLTDTFLRKEASNASNQGKKYEYRLFVDPRKLYTQAKTCKTVHNWRKNADNKACAFNDRPDLTDTLRSVKLTAWDGIEYCLAELAPFLAKTGFWKDNDKWMKELGKNMQPGTLIGFLHGIGHFEKESSGNNQTQAYINTWRSTPFGYDEEQLPTGSENNLTKTLQQLPLSQEEIQVVVQSAKEREQWLEKMENGLSKGLADTRRPINDVTLWDWGYLVASLAKAAAHYLFHHRWPESPEQLSFRTLRINLDRLQLYAESDRITDLLGKQNAIEEAYKKVRQYLEFDLALGNRIHHDETGDYYLIPGVLPGEDPKTALRIAIQNIFRKESLEDCLPRVHFGTSVQAGHLDKKNQKNATRDNNAVIETIRELLVNPRRDARAEAPVQNNNNLSLFEDEWKNGKSENAERCSVCGLRPVGYPVTGDLPEVEKNLEPWALEKKAKERNLCRLCLNRRGRRAKKWAEQWAGEAQHSKPPMTIWTDEVADDDGRIALFVGSFGLDHWLDGSALETIRLSKNTGKNPSPARLFRITETARSFWTTINSEVLQEKVNTESCRIVLTPANTDKLDLGKFHTYELQCNPHGMRISFVWDSERGYFLSVENLNGLMKRHGYKQNMLSMITTVKNTFENKTCTLYQPSSYGTASSRRATICIKTANLSTIHYKPVIPLLAEPSVCMSLIPADKAVDVSLKVFEKYQQEMSRVQDRLPMGIGLVFFPRRTPIRAVMEAGRAMLNMLQSKPEEEWKVNDLKRQTNTIDLTFNNSISFSYKTSYGKDSEIPDIWHLCCFDSEGKAKQLNELTTESHVKVYPGRFDFEFLDTSGRRFDIYYDEHGRRPRNTRPFYLTDIQRIADLWQYIRSLSKSQIYQVIELIETKRTEWHVAPGTKDERTEVFRKFVQSTLAGAEWPTTHSWHTISEQETLVQAGVDGVLTDVAELYISILKSPSTENQKA</sequence>
<dbReference type="HOGENOM" id="CLU_007515_0_0_10"/>
<protein>
    <recommendedName>
        <fullName evidence="3">CRISPR-associated protein, Csx11 family</fullName>
    </recommendedName>
</protein>
<organism evidence="1 2">
    <name type="scientific">Prosthecochloris aestuarii (strain DSM 271 / SK 413)</name>
    <dbReference type="NCBI Taxonomy" id="290512"/>
    <lineage>
        <taxon>Bacteria</taxon>
        <taxon>Pseudomonadati</taxon>
        <taxon>Chlorobiota</taxon>
        <taxon>Chlorobiia</taxon>
        <taxon>Chlorobiales</taxon>
        <taxon>Chlorobiaceae</taxon>
        <taxon>Prosthecochloris</taxon>
    </lineage>
</organism>
<evidence type="ECO:0008006" key="3">
    <source>
        <dbReference type="Google" id="ProtNLM"/>
    </source>
</evidence>
<dbReference type="RefSeq" id="WP_012506533.1">
    <property type="nucleotide sequence ID" value="NC_011059.1"/>
</dbReference>
<dbReference type="STRING" id="290512.Paes_1988"/>
<dbReference type="eggNOG" id="COG1353">
    <property type="taxonomic scope" value="Bacteria"/>
</dbReference>
<accession>B4S554</accession>
<evidence type="ECO:0000313" key="2">
    <source>
        <dbReference type="Proteomes" id="UP000002725"/>
    </source>
</evidence>
<dbReference type="Proteomes" id="UP000002725">
    <property type="component" value="Chromosome"/>
</dbReference>
<keyword evidence="2" id="KW-1185">Reference proteome</keyword>
<proteinExistence type="predicted"/>
<gene>
    <name evidence="1" type="ordered locus">Paes_1988</name>
</gene>